<dbReference type="PANTHER" id="PTHR24058:SF103">
    <property type="entry name" value="SERINE_THREONINE-PROTEIN KINASE PRP4 HOMOLOG"/>
    <property type="match status" value="1"/>
</dbReference>
<organism evidence="7 8">
    <name type="scientific">Vanessa tameamea</name>
    <name type="common">Kamehameha butterfly</name>
    <dbReference type="NCBI Taxonomy" id="334116"/>
    <lineage>
        <taxon>Eukaryota</taxon>
        <taxon>Metazoa</taxon>
        <taxon>Ecdysozoa</taxon>
        <taxon>Arthropoda</taxon>
        <taxon>Hexapoda</taxon>
        <taxon>Insecta</taxon>
        <taxon>Pterygota</taxon>
        <taxon>Neoptera</taxon>
        <taxon>Endopterygota</taxon>
        <taxon>Lepidoptera</taxon>
        <taxon>Glossata</taxon>
        <taxon>Ditrysia</taxon>
        <taxon>Papilionoidea</taxon>
        <taxon>Nymphalidae</taxon>
        <taxon>Nymphalinae</taxon>
        <taxon>Vanessa</taxon>
    </lineage>
</organism>
<keyword evidence="3" id="KW-0547">Nucleotide-binding</keyword>
<evidence type="ECO:0000313" key="7">
    <source>
        <dbReference type="Proteomes" id="UP001652626"/>
    </source>
</evidence>
<dbReference type="GO" id="GO:0004674">
    <property type="term" value="F:protein serine/threonine kinase activity"/>
    <property type="evidence" value="ECO:0007669"/>
    <property type="project" value="UniProtKB-KW"/>
</dbReference>
<dbReference type="PROSITE" id="PS50011">
    <property type="entry name" value="PROTEIN_KINASE_DOM"/>
    <property type="match status" value="1"/>
</dbReference>
<protein>
    <submittedName>
        <fullName evidence="8">Serine/threonine-protein kinase PRP4 homolog</fullName>
    </submittedName>
</protein>
<feature type="domain" description="Protein kinase" evidence="6">
    <location>
        <begin position="181"/>
        <end position="496"/>
    </location>
</feature>
<keyword evidence="2" id="KW-0808">Transferase</keyword>
<reference evidence="8" key="1">
    <citation type="submission" date="2025-08" db="UniProtKB">
        <authorList>
            <consortium name="RefSeq"/>
        </authorList>
    </citation>
    <scope>IDENTIFICATION</scope>
    <source>
        <tissue evidence="8">Whole body</tissue>
    </source>
</reference>
<dbReference type="GO" id="GO:0005524">
    <property type="term" value="F:ATP binding"/>
    <property type="evidence" value="ECO:0007669"/>
    <property type="project" value="UniProtKB-KW"/>
</dbReference>
<dbReference type="InterPro" id="IPR000719">
    <property type="entry name" value="Prot_kinase_dom"/>
</dbReference>
<dbReference type="Pfam" id="PF00069">
    <property type="entry name" value="Pkinase"/>
    <property type="match status" value="1"/>
</dbReference>
<keyword evidence="5" id="KW-0067">ATP-binding</keyword>
<evidence type="ECO:0000256" key="4">
    <source>
        <dbReference type="ARBA" id="ARBA00022777"/>
    </source>
</evidence>
<evidence type="ECO:0000256" key="5">
    <source>
        <dbReference type="ARBA" id="ARBA00022840"/>
    </source>
</evidence>
<gene>
    <name evidence="8" type="primary">LOC113403922</name>
</gene>
<evidence type="ECO:0000259" key="6">
    <source>
        <dbReference type="PROSITE" id="PS50011"/>
    </source>
</evidence>
<dbReference type="Proteomes" id="UP001652626">
    <property type="component" value="Chromosome 19"/>
</dbReference>
<accession>A0A8B8IXD5</accession>
<name>A0A8B8IXD5_VANTA</name>
<dbReference type="SUPFAM" id="SSF56112">
    <property type="entry name" value="Protein kinase-like (PK-like)"/>
    <property type="match status" value="1"/>
</dbReference>
<dbReference type="PANTHER" id="PTHR24058">
    <property type="entry name" value="DUAL SPECIFICITY PROTEIN KINASE"/>
    <property type="match status" value="1"/>
</dbReference>
<dbReference type="Gene3D" id="1.10.510.10">
    <property type="entry name" value="Transferase(Phosphotransferase) domain 1"/>
    <property type="match status" value="1"/>
</dbReference>
<evidence type="ECO:0000313" key="8">
    <source>
        <dbReference type="RefSeq" id="XP_026500371.2"/>
    </source>
</evidence>
<proteinExistence type="predicted"/>
<evidence type="ECO:0000256" key="1">
    <source>
        <dbReference type="ARBA" id="ARBA00022527"/>
    </source>
</evidence>
<dbReference type="OrthoDB" id="5979581at2759"/>
<dbReference type="RefSeq" id="XP_026500371.2">
    <property type="nucleotide sequence ID" value="XM_026644586.2"/>
</dbReference>
<dbReference type="InterPro" id="IPR011009">
    <property type="entry name" value="Kinase-like_dom_sf"/>
</dbReference>
<evidence type="ECO:0000256" key="2">
    <source>
        <dbReference type="ARBA" id="ARBA00022679"/>
    </source>
</evidence>
<dbReference type="InterPro" id="IPR050494">
    <property type="entry name" value="Ser_Thr_dual-spec_kinase"/>
</dbReference>
<keyword evidence="4 8" id="KW-0418">Kinase</keyword>
<dbReference type="GeneID" id="113403922"/>
<dbReference type="AlphaFoldDB" id="A0A8B8IXD5"/>
<evidence type="ECO:0000256" key="3">
    <source>
        <dbReference type="ARBA" id="ARBA00022741"/>
    </source>
</evidence>
<keyword evidence="7" id="KW-1185">Reference proteome</keyword>
<dbReference type="SMART" id="SM00220">
    <property type="entry name" value="S_TKc"/>
    <property type="match status" value="1"/>
</dbReference>
<sequence>MMKCVVSGSDTKNVLNITLNTNQNVEENYTTNILNSDNANGNQDGMGTTEILVQKSQSDQVLVDNIISNNHEIQSNSKDIDCEGNNMGKNEFNDIKNNKCSVSNIPTLLNNNIVIAKDKKYTNIIQKEVLNPNDIIKKKEPQKQIIFNKHNTVPINTVQCKTDKLCKELGRKMSYYLHTKYWVQSVTHHGKYSRIFKCQDSGGEKYAVKMLNNKSDKFFLGIKKGKMLMEIQADIPTDNLFCVYLKNTFCVNGYWCFLMEFFPTNLEIAMERKPFHINMVQDLARQLVAAVTLLRNNEIVHSDIKPSHILLNSSNTKLKLCGFDSSYYICEAEMTPNIGSISYRTPEVILGYSAGFSIDVWSTALILHEMATGQKLFPGYCNWDILYMQMCTLGNIPLEMLSRSYYSNKYFVHGKFKKKNGHSDEKMVKNIFKRSNKISKTVYDAYYKHWAPSRTKMQKSMDVQKIHSLLSLLDQMLVMYPNYRLPIEFVYSNPFIYEMFDC</sequence>
<dbReference type="Gene3D" id="3.30.200.20">
    <property type="entry name" value="Phosphorylase Kinase, domain 1"/>
    <property type="match status" value="1"/>
</dbReference>
<keyword evidence="1" id="KW-0723">Serine/threonine-protein kinase</keyword>